<evidence type="ECO:0000259" key="1">
    <source>
        <dbReference type="PROSITE" id="PS50883"/>
    </source>
</evidence>
<feature type="domain" description="EAL" evidence="1">
    <location>
        <begin position="1"/>
        <end position="204"/>
    </location>
</feature>
<dbReference type="RefSeq" id="WP_115594297.1">
    <property type="nucleotide sequence ID" value="NZ_QRHA01000013.1"/>
</dbReference>
<evidence type="ECO:0000313" key="3">
    <source>
        <dbReference type="EMBL" id="RDV24192.1"/>
    </source>
</evidence>
<dbReference type="InterPro" id="IPR013976">
    <property type="entry name" value="HDOD"/>
</dbReference>
<evidence type="ECO:0000313" key="4">
    <source>
        <dbReference type="Proteomes" id="UP000256561"/>
    </source>
</evidence>
<dbReference type="Proteomes" id="UP000256561">
    <property type="component" value="Unassembled WGS sequence"/>
</dbReference>
<dbReference type="Pfam" id="PF00563">
    <property type="entry name" value="EAL"/>
    <property type="match status" value="1"/>
</dbReference>
<accession>A0A3D8M4W9</accession>
<dbReference type="Gene3D" id="1.10.3210.10">
    <property type="entry name" value="Hypothetical protein af1432"/>
    <property type="match status" value="1"/>
</dbReference>
<gene>
    <name evidence="3" type="ORF">DXV75_15305</name>
</gene>
<dbReference type="SMART" id="SM00052">
    <property type="entry name" value="EAL"/>
    <property type="match status" value="1"/>
</dbReference>
<sequence>MFAYVARQPIFDANQEVYAYELLFRNGEDNCFPDISPDEATSKILAGSHLSAGLEEVVGSHPAFINFHRDTLINHFPTSLHPGKVVIEIVETVEVDEQLIEACKHIYEMGYSLALDDYDALPKWAPFLDFVSIVKFDITTISEEQLRATIPALKARNIQLVAEKIETHQQFEYYKSLGFDFFQGYFLARPEVVRHRKLGPSQLTMLELLAISGSGSLDYEQVNRIVERDVSLTYLLLRFINNPLVNKRHKIGSLKHALAFMGEVEIKKFIALVSLANLCNDSSTALLQMSLVRAKFCEQVSLALNLQENPPTGFLTGLLSMLDAIMATPMQELMSKVPVGEAVKEALCGEPNVLLDCLQLVKHIEQANWKGVRILANKHQLNQRRLHHFYQQAVIWANSVGTSVEPSASDTEAEMK</sequence>
<keyword evidence="4" id="KW-1185">Reference proteome</keyword>
<dbReference type="InterPro" id="IPR001633">
    <property type="entry name" value="EAL_dom"/>
</dbReference>
<dbReference type="InterPro" id="IPR035919">
    <property type="entry name" value="EAL_sf"/>
</dbReference>
<dbReference type="OrthoDB" id="9804751at2"/>
<dbReference type="InterPro" id="IPR052340">
    <property type="entry name" value="RNase_Y/CdgJ"/>
</dbReference>
<proteinExistence type="predicted"/>
<dbReference type="PROSITE" id="PS51833">
    <property type="entry name" value="HDOD"/>
    <property type="match status" value="1"/>
</dbReference>
<reference evidence="4" key="1">
    <citation type="submission" date="2018-08" db="EMBL/GenBank/DDBJ databases">
        <authorList>
            <person name="Zhang J."/>
            <person name="Du Z.-J."/>
        </authorList>
    </citation>
    <scope>NUCLEOTIDE SEQUENCE [LARGE SCALE GENOMIC DNA]</scope>
    <source>
        <strain evidence="4">KCTC 52655</strain>
    </source>
</reference>
<dbReference type="AlphaFoldDB" id="A0A3D8M4W9"/>
<dbReference type="Gene3D" id="3.20.20.450">
    <property type="entry name" value="EAL domain"/>
    <property type="match status" value="1"/>
</dbReference>
<dbReference type="InterPro" id="IPR014408">
    <property type="entry name" value="dGMP_Pdiesterase_EAL/HD-GYP"/>
</dbReference>
<dbReference type="PANTHER" id="PTHR33525">
    <property type="match status" value="1"/>
</dbReference>
<dbReference type="EMBL" id="QRHA01000013">
    <property type="protein sequence ID" value="RDV24192.1"/>
    <property type="molecule type" value="Genomic_DNA"/>
</dbReference>
<name>A0A3D8M4W9_9ALTE</name>
<dbReference type="SUPFAM" id="SSF141868">
    <property type="entry name" value="EAL domain-like"/>
    <property type="match status" value="1"/>
</dbReference>
<organism evidence="3 4">
    <name type="scientific">Alteromonas aestuariivivens</name>
    <dbReference type="NCBI Taxonomy" id="1938339"/>
    <lineage>
        <taxon>Bacteria</taxon>
        <taxon>Pseudomonadati</taxon>
        <taxon>Pseudomonadota</taxon>
        <taxon>Gammaproteobacteria</taxon>
        <taxon>Alteromonadales</taxon>
        <taxon>Alteromonadaceae</taxon>
        <taxon>Alteromonas/Salinimonas group</taxon>
        <taxon>Alteromonas</taxon>
    </lineage>
</organism>
<dbReference type="PANTHER" id="PTHR33525:SF4">
    <property type="entry name" value="CYCLIC DI-GMP PHOSPHODIESTERASE CDGJ"/>
    <property type="match status" value="1"/>
</dbReference>
<dbReference type="PIRSF" id="PIRSF003180">
    <property type="entry name" value="DiGMPpdiest_YuxH"/>
    <property type="match status" value="1"/>
</dbReference>
<protein>
    <submittedName>
        <fullName evidence="3">EAL domain-containing protein</fullName>
    </submittedName>
</protein>
<evidence type="ECO:0000259" key="2">
    <source>
        <dbReference type="PROSITE" id="PS51833"/>
    </source>
</evidence>
<dbReference type="Pfam" id="PF08668">
    <property type="entry name" value="HDOD"/>
    <property type="match status" value="1"/>
</dbReference>
<dbReference type="SUPFAM" id="SSF109604">
    <property type="entry name" value="HD-domain/PDEase-like"/>
    <property type="match status" value="1"/>
</dbReference>
<feature type="domain" description="HDOD" evidence="2">
    <location>
        <begin position="198"/>
        <end position="385"/>
    </location>
</feature>
<dbReference type="PROSITE" id="PS50883">
    <property type="entry name" value="EAL"/>
    <property type="match status" value="1"/>
</dbReference>
<comment type="caution">
    <text evidence="3">The sequence shown here is derived from an EMBL/GenBank/DDBJ whole genome shotgun (WGS) entry which is preliminary data.</text>
</comment>